<dbReference type="Pfam" id="PF01370">
    <property type="entry name" value="Epimerase"/>
    <property type="match status" value="1"/>
</dbReference>
<sequence length="311" mass="32737">MAEVLVTGGTGFIGSHLVRACIARGDRVTVLTRPDSDAWRLAGLDGRLALLRLPPECFARAARDLAPALVFHLAARTRFRDPGSPAALAQAIRQNLDPLVAMVTALADAPPRAFVRAGTLAEFGLAPAPYRDDVPERPAGAYGLSALMGTQYLRTVRALTGLPAVTARLSLTYGPGQSPDFLVPRLVKAAMTGQPETLAHPAAERSLLHVDDVVSALLAIGYHAARMPPVVTVSDPRPLTMADLAAEIAALGRGPVARIGDPSAGAADRVVAAPSAALTGLGWMPRTDRRLALRSLLEHEEDRLCLSRGAE</sequence>
<feature type="domain" description="NAD-dependent epimerase/dehydratase" evidence="3">
    <location>
        <begin position="4"/>
        <end position="225"/>
    </location>
</feature>
<dbReference type="Proteomes" id="UP001149822">
    <property type="component" value="Unassembled WGS sequence"/>
</dbReference>
<evidence type="ECO:0000313" key="4">
    <source>
        <dbReference type="EMBL" id="MCZ0960639.1"/>
    </source>
</evidence>
<comment type="similarity">
    <text evidence="2">Belongs to the NAD(P)-dependent epimerase/dehydratase family.</text>
</comment>
<dbReference type="Gene3D" id="3.40.50.720">
    <property type="entry name" value="NAD(P)-binding Rossmann-like Domain"/>
    <property type="match status" value="1"/>
</dbReference>
<gene>
    <name evidence="4" type="ORF">OU682_03280</name>
</gene>
<evidence type="ECO:0000256" key="1">
    <source>
        <dbReference type="ARBA" id="ARBA00005125"/>
    </source>
</evidence>
<dbReference type="PANTHER" id="PTHR43000">
    <property type="entry name" value="DTDP-D-GLUCOSE 4,6-DEHYDRATASE-RELATED"/>
    <property type="match status" value="1"/>
</dbReference>
<accession>A0ABT4J169</accession>
<protein>
    <submittedName>
        <fullName evidence="4">NAD(P)-dependent oxidoreductase</fullName>
    </submittedName>
</protein>
<evidence type="ECO:0000259" key="3">
    <source>
        <dbReference type="Pfam" id="PF01370"/>
    </source>
</evidence>
<dbReference type="InterPro" id="IPR001509">
    <property type="entry name" value="Epimerase_deHydtase"/>
</dbReference>
<proteinExistence type="inferred from homology"/>
<organism evidence="4 5">
    <name type="scientific">Paracoccus benzoatiresistens</name>
    <dbReference type="NCBI Taxonomy" id="2997341"/>
    <lineage>
        <taxon>Bacteria</taxon>
        <taxon>Pseudomonadati</taxon>
        <taxon>Pseudomonadota</taxon>
        <taxon>Alphaproteobacteria</taxon>
        <taxon>Rhodobacterales</taxon>
        <taxon>Paracoccaceae</taxon>
        <taxon>Paracoccus</taxon>
    </lineage>
</organism>
<name>A0ABT4J169_9RHOB</name>
<dbReference type="SUPFAM" id="SSF51735">
    <property type="entry name" value="NAD(P)-binding Rossmann-fold domains"/>
    <property type="match status" value="1"/>
</dbReference>
<dbReference type="EMBL" id="JAPTYD010000002">
    <property type="protein sequence ID" value="MCZ0960639.1"/>
    <property type="molecule type" value="Genomic_DNA"/>
</dbReference>
<comment type="pathway">
    <text evidence="1">Bacterial outer membrane biogenesis; LPS O-antigen biosynthesis.</text>
</comment>
<dbReference type="InterPro" id="IPR036291">
    <property type="entry name" value="NAD(P)-bd_dom_sf"/>
</dbReference>
<dbReference type="RefSeq" id="WP_268940630.1">
    <property type="nucleotide sequence ID" value="NZ_JAPTYD010000002.1"/>
</dbReference>
<evidence type="ECO:0000313" key="5">
    <source>
        <dbReference type="Proteomes" id="UP001149822"/>
    </source>
</evidence>
<evidence type="ECO:0000256" key="2">
    <source>
        <dbReference type="ARBA" id="ARBA00007637"/>
    </source>
</evidence>
<keyword evidence="5" id="KW-1185">Reference proteome</keyword>
<reference evidence="4" key="1">
    <citation type="submission" date="2022-12" db="EMBL/GenBank/DDBJ databases">
        <title>Paracoccus sp. EF6 isolated from a lake water.</title>
        <authorList>
            <person name="Liu H."/>
        </authorList>
    </citation>
    <scope>NUCLEOTIDE SEQUENCE</scope>
    <source>
        <strain evidence="4">EF6</strain>
    </source>
</reference>
<comment type="caution">
    <text evidence="4">The sequence shown here is derived from an EMBL/GenBank/DDBJ whole genome shotgun (WGS) entry which is preliminary data.</text>
</comment>